<dbReference type="EMBL" id="KR078259">
    <property type="protein sequence ID" value="AKI07042.1"/>
    <property type="molecule type" value="Genomic_DNA"/>
</dbReference>
<dbReference type="AlphaFoldDB" id="A0A0F7Q4R4"/>
<evidence type="ECO:0000256" key="1">
    <source>
        <dbReference type="SAM" id="MobiDB-lite"/>
    </source>
</evidence>
<organism evidence="2">
    <name type="scientific">Escherichia coli</name>
    <dbReference type="NCBI Taxonomy" id="562"/>
    <lineage>
        <taxon>Bacteria</taxon>
        <taxon>Pseudomonadati</taxon>
        <taxon>Pseudomonadota</taxon>
        <taxon>Gammaproteobacteria</taxon>
        <taxon>Enterobacterales</taxon>
        <taxon>Enterobacteriaceae</taxon>
        <taxon>Escherichia</taxon>
    </lineage>
</organism>
<name>A0A0F7Q4R4_ECOLX</name>
<accession>A0A0F7Q4R4</accession>
<sequence length="38" mass="4269">MCPGIGESIKNSLLRYKNRPYREGNHRSGGKSRKAHVA</sequence>
<protein>
    <submittedName>
        <fullName evidence="2">Uncharacterized protein</fullName>
    </submittedName>
</protein>
<evidence type="ECO:0000313" key="2">
    <source>
        <dbReference type="EMBL" id="AKI07042.1"/>
    </source>
</evidence>
<keyword evidence="2" id="KW-0614">Plasmid</keyword>
<reference evidence="2" key="1">
    <citation type="journal article" date="2015" name="Emerg. Infect. Dis.">
        <title>Fosfomycin Resistance in Escherichia coli, Pennsylvania, USA.</title>
        <authorList>
            <person name="Alrowais H."/>
            <person name="McElheny C.L."/>
            <person name="Spychala C.N."/>
            <person name="Sastry S."/>
            <person name="Guo Q."/>
            <person name="Butt A.A."/>
            <person name="Doi Y."/>
        </authorList>
    </citation>
    <scope>NUCLEOTIDE SEQUENCE</scope>
    <source>
        <strain evidence="2">YD472</strain>
        <plasmid evidence="2">pYHCC</plasmid>
    </source>
</reference>
<reference evidence="2" key="2">
    <citation type="submission" date="2015-04" db="EMBL/GenBank/DDBJ databases">
        <authorList>
            <person name="Alrowais H.H."/>
            <person name="Doi Y."/>
        </authorList>
    </citation>
    <scope>NUCLEOTIDE SEQUENCE</scope>
    <source>
        <strain evidence="2">YD472</strain>
        <plasmid evidence="2">pYHCC</plasmid>
    </source>
</reference>
<feature type="compositionally biased region" description="Basic residues" evidence="1">
    <location>
        <begin position="28"/>
        <end position="38"/>
    </location>
</feature>
<geneLocation type="plasmid" evidence="2">
    <name>pYHCC</name>
</geneLocation>
<proteinExistence type="predicted"/>
<feature type="region of interest" description="Disordered" evidence="1">
    <location>
        <begin position="16"/>
        <end position="38"/>
    </location>
</feature>